<keyword evidence="3" id="KW-1185">Reference proteome</keyword>
<evidence type="ECO:0000313" key="3">
    <source>
        <dbReference type="Proteomes" id="UP000065641"/>
    </source>
</evidence>
<proteinExistence type="predicted"/>
<feature type="compositionally biased region" description="Basic residues" evidence="1">
    <location>
        <begin position="162"/>
        <end position="174"/>
    </location>
</feature>
<dbReference type="KEGG" id="pspi:PS2015_1955"/>
<dbReference type="Proteomes" id="UP000065641">
    <property type="component" value="Chromosome"/>
</dbReference>
<organism evidence="2 3">
    <name type="scientific">Pseudohongiella spirulinae</name>
    <dbReference type="NCBI Taxonomy" id="1249552"/>
    <lineage>
        <taxon>Bacteria</taxon>
        <taxon>Pseudomonadati</taxon>
        <taxon>Pseudomonadota</taxon>
        <taxon>Gammaproteobacteria</taxon>
        <taxon>Pseudomonadales</taxon>
        <taxon>Pseudohongiellaceae</taxon>
        <taxon>Pseudohongiella</taxon>
    </lineage>
</organism>
<dbReference type="AlphaFoldDB" id="A0A0S2KEK2"/>
<sequence>MPRFNWGVICRNPIVDQRTGMPTLVEVVESLAFSNDAADLKSRLAEGEWIMVPVGIHVAFSLSRADDQVPETVSVVVKVVAPDGRVHADRDVPILHLDMTEVLKQRAFLRFEHFPYIVDGTYKISLEFVSDSTGDKSHQEIPLDLIFSQEEGDQEQTDSPPPKKKAKRKEPSKK</sequence>
<name>A0A0S2KEK2_9GAMM</name>
<feature type="region of interest" description="Disordered" evidence="1">
    <location>
        <begin position="133"/>
        <end position="174"/>
    </location>
</feature>
<protein>
    <submittedName>
        <fullName evidence="2">Uncharacterized protein</fullName>
    </submittedName>
</protein>
<evidence type="ECO:0000256" key="1">
    <source>
        <dbReference type="SAM" id="MobiDB-lite"/>
    </source>
</evidence>
<evidence type="ECO:0000313" key="2">
    <source>
        <dbReference type="EMBL" id="ALO46597.1"/>
    </source>
</evidence>
<accession>A0A0S2KEK2</accession>
<reference evidence="2 3" key="1">
    <citation type="submission" date="2015-11" db="EMBL/GenBank/DDBJ databases">
        <authorList>
            <person name="Zhang Y."/>
            <person name="Guo Z."/>
        </authorList>
    </citation>
    <scope>NUCLEOTIDE SEQUENCE [LARGE SCALE GENOMIC DNA]</scope>
    <source>
        <strain evidence="2 3">KCTC 32221</strain>
    </source>
</reference>
<dbReference type="EMBL" id="CP013189">
    <property type="protein sequence ID" value="ALO46597.1"/>
    <property type="molecule type" value="Genomic_DNA"/>
</dbReference>
<gene>
    <name evidence="2" type="ORF">PS2015_1955</name>
</gene>